<keyword evidence="2" id="KW-1185">Reference proteome</keyword>
<dbReference type="OrthoDB" id="9808290at2"/>
<dbReference type="PANTHER" id="PTHR37953:SF1">
    <property type="entry name" value="UPF0127 PROTEIN MJ1496"/>
    <property type="match status" value="1"/>
</dbReference>
<dbReference type="Gene3D" id="2.60.120.1140">
    <property type="entry name" value="Protein of unknown function DUF192"/>
    <property type="match status" value="1"/>
</dbReference>
<dbReference type="Proteomes" id="UP000240653">
    <property type="component" value="Unassembled WGS sequence"/>
</dbReference>
<proteinExistence type="predicted"/>
<dbReference type="EMBL" id="PXYL01000001">
    <property type="protein sequence ID" value="PSJ64058.1"/>
    <property type="molecule type" value="Genomic_DNA"/>
</dbReference>
<dbReference type="RefSeq" id="WP_106722417.1">
    <property type="nucleotide sequence ID" value="NZ_PXYL01000001.1"/>
</dbReference>
<dbReference type="InterPro" id="IPR003795">
    <property type="entry name" value="DUF192"/>
</dbReference>
<dbReference type="Pfam" id="PF02643">
    <property type="entry name" value="DUF192"/>
    <property type="match status" value="1"/>
</dbReference>
<protein>
    <recommendedName>
        <fullName evidence="3">DUF192 domain-containing protein</fullName>
    </recommendedName>
</protein>
<gene>
    <name evidence="1" type="ORF">C7I85_02820</name>
</gene>
<dbReference type="InterPro" id="IPR038695">
    <property type="entry name" value="Saro_0823-like_sf"/>
</dbReference>
<evidence type="ECO:0008006" key="3">
    <source>
        <dbReference type="Google" id="ProtNLM"/>
    </source>
</evidence>
<accession>A0A2P7SNM2</accession>
<reference evidence="1 2" key="1">
    <citation type="submission" date="2018-03" db="EMBL/GenBank/DDBJ databases">
        <title>The draft genome of Mesorhizobium soli JCM 19897.</title>
        <authorList>
            <person name="Li L."/>
            <person name="Liu L."/>
            <person name="Liang L."/>
            <person name="Wang T."/>
            <person name="Zhang X."/>
        </authorList>
    </citation>
    <scope>NUCLEOTIDE SEQUENCE [LARGE SCALE GENOMIC DNA]</scope>
    <source>
        <strain evidence="1 2">JCM 19897</strain>
    </source>
</reference>
<comment type="caution">
    <text evidence="1">The sequence shown here is derived from an EMBL/GenBank/DDBJ whole genome shotgun (WGS) entry which is preliminary data.</text>
</comment>
<name>A0A2P7SNM2_9HYPH</name>
<sequence length="169" mass="18100">MTRRIWCAAGAIFAAVLGAFLYLAQPESSIADGLPMLLANDPAPLVAVTAKGEHSFSIEIADNDKERAAGLMFREKMADDHGMLFVFDRTQPVGFWMKNTPMALDLVFIGPDGTVKAVRRGEPFSEALIAPADAVRFVLELKAGMAEKAGIKNGDILRHPIISAASSGN</sequence>
<evidence type="ECO:0000313" key="1">
    <source>
        <dbReference type="EMBL" id="PSJ64058.1"/>
    </source>
</evidence>
<dbReference type="PANTHER" id="PTHR37953">
    <property type="entry name" value="UPF0127 PROTEIN MJ1496"/>
    <property type="match status" value="1"/>
</dbReference>
<evidence type="ECO:0000313" key="2">
    <source>
        <dbReference type="Proteomes" id="UP000240653"/>
    </source>
</evidence>
<dbReference type="AlphaFoldDB" id="A0A2P7SNM2"/>
<organism evidence="1 2">
    <name type="scientific">Pseudaminobacter soli</name>
    <name type="common">ex Li et al. 2025</name>
    <dbReference type="NCBI Taxonomy" id="1295366"/>
    <lineage>
        <taxon>Bacteria</taxon>
        <taxon>Pseudomonadati</taxon>
        <taxon>Pseudomonadota</taxon>
        <taxon>Alphaproteobacteria</taxon>
        <taxon>Hyphomicrobiales</taxon>
        <taxon>Phyllobacteriaceae</taxon>
        <taxon>Pseudaminobacter</taxon>
    </lineage>
</organism>